<dbReference type="OrthoDB" id="4370439at2"/>
<organism evidence="2 3">
    <name type="scientific">Mycolicibacterium wolinskyi</name>
    <dbReference type="NCBI Taxonomy" id="59750"/>
    <lineage>
        <taxon>Bacteria</taxon>
        <taxon>Bacillati</taxon>
        <taxon>Actinomycetota</taxon>
        <taxon>Actinomycetes</taxon>
        <taxon>Mycobacteriales</taxon>
        <taxon>Mycobacteriaceae</taxon>
        <taxon>Mycolicibacterium</taxon>
    </lineage>
</organism>
<comment type="caution">
    <text evidence="2">The sequence shown here is derived from an EMBL/GenBank/DDBJ whole genome shotgun (WGS) entry which is preliminary data.</text>
</comment>
<accession>A0A1X2EUL0</accession>
<dbReference type="InterPro" id="IPR053733">
    <property type="entry name" value="Heme_Transport_Util_sf"/>
</dbReference>
<feature type="domain" description="Haemin-degrading HemS/ChuX" evidence="1">
    <location>
        <begin position="156"/>
        <end position="274"/>
    </location>
</feature>
<reference evidence="2 3" key="1">
    <citation type="submission" date="2016-01" db="EMBL/GenBank/DDBJ databases">
        <title>The new phylogeny of the genus Mycobacterium.</title>
        <authorList>
            <person name="Tarcisio F."/>
            <person name="Conor M."/>
            <person name="Antonella G."/>
            <person name="Elisabetta G."/>
            <person name="Giulia F.S."/>
            <person name="Sara T."/>
            <person name="Anna F."/>
            <person name="Clotilde B."/>
            <person name="Roberto B."/>
            <person name="Veronica D.S."/>
            <person name="Fabio R."/>
            <person name="Monica P."/>
            <person name="Olivier J."/>
            <person name="Enrico T."/>
            <person name="Nicola S."/>
        </authorList>
    </citation>
    <scope>NUCLEOTIDE SEQUENCE [LARGE SCALE GENOMIC DNA]</scope>
    <source>
        <strain evidence="2 3">ATCC 700010</strain>
    </source>
</reference>
<dbReference type="AlphaFoldDB" id="A0A1X2EUL0"/>
<dbReference type="Gene3D" id="3.40.1570.10">
    <property type="entry name" value="HemS/ChuS/ChuX like domains"/>
    <property type="match status" value="1"/>
</dbReference>
<evidence type="ECO:0000313" key="2">
    <source>
        <dbReference type="EMBL" id="ORX09844.1"/>
    </source>
</evidence>
<dbReference type="EMBL" id="LQQA01000033">
    <property type="protein sequence ID" value="ORX09844.1"/>
    <property type="molecule type" value="Genomic_DNA"/>
</dbReference>
<sequence>MCTDGRRCENCPAKRLSAGGGVIARSLPALGTVVAVTANDAALLSHTGEYLAPALPGEALRCGDAYIGLRLHPDLIRDTYLAPRALTVASETGTHRAYFTPLSDELAIRALELAPADEPEPAEAVDWSAVNWSETDQLTHLDTLTPERYQVLPFTGARQVDPRVIPHLLAHLVDMDLPFTIAVPAGGCVQLHRGRAAMFDAAGAHFAVIFGACRYAMDPAYVAECWVTQASGATGLTSAIELYDHSNRCVTVITQTGAVCEHLHEAWEAIAASLPACDG</sequence>
<dbReference type="GO" id="GO:0006826">
    <property type="term" value="P:iron ion transport"/>
    <property type="evidence" value="ECO:0007669"/>
    <property type="project" value="InterPro"/>
</dbReference>
<evidence type="ECO:0000313" key="3">
    <source>
        <dbReference type="Proteomes" id="UP000193964"/>
    </source>
</evidence>
<name>A0A1X2EUL0_9MYCO</name>
<dbReference type="RefSeq" id="WP_085148911.1">
    <property type="nucleotide sequence ID" value="NZ_JACKUA010000028.1"/>
</dbReference>
<proteinExistence type="predicted"/>
<gene>
    <name evidence="2" type="ORF">AWC31_06415</name>
</gene>
<dbReference type="InterPro" id="IPR007845">
    <property type="entry name" value="HemS/ChuX_dom"/>
</dbReference>
<dbReference type="SUPFAM" id="SSF144064">
    <property type="entry name" value="Heme iron utilization protein-like"/>
    <property type="match status" value="1"/>
</dbReference>
<dbReference type="Pfam" id="PF05171">
    <property type="entry name" value="HemS"/>
    <property type="match status" value="1"/>
</dbReference>
<protein>
    <recommendedName>
        <fullName evidence="1">Haemin-degrading HemS/ChuX domain-containing protein</fullName>
    </recommendedName>
</protein>
<dbReference type="Proteomes" id="UP000193964">
    <property type="component" value="Unassembled WGS sequence"/>
</dbReference>
<evidence type="ECO:0000259" key="1">
    <source>
        <dbReference type="Pfam" id="PF05171"/>
    </source>
</evidence>